<accession>A0AAV2DY37</accession>
<organism evidence="1 2">
    <name type="scientific">Linum trigynum</name>
    <dbReference type="NCBI Taxonomy" id="586398"/>
    <lineage>
        <taxon>Eukaryota</taxon>
        <taxon>Viridiplantae</taxon>
        <taxon>Streptophyta</taxon>
        <taxon>Embryophyta</taxon>
        <taxon>Tracheophyta</taxon>
        <taxon>Spermatophyta</taxon>
        <taxon>Magnoliopsida</taxon>
        <taxon>eudicotyledons</taxon>
        <taxon>Gunneridae</taxon>
        <taxon>Pentapetalae</taxon>
        <taxon>rosids</taxon>
        <taxon>fabids</taxon>
        <taxon>Malpighiales</taxon>
        <taxon>Linaceae</taxon>
        <taxon>Linum</taxon>
    </lineage>
</organism>
<dbReference type="Proteomes" id="UP001497516">
    <property type="component" value="Chromosome 3"/>
</dbReference>
<dbReference type="EMBL" id="OZ034816">
    <property type="protein sequence ID" value="CAL1378437.1"/>
    <property type="molecule type" value="Genomic_DNA"/>
</dbReference>
<reference evidence="1 2" key="1">
    <citation type="submission" date="2024-04" db="EMBL/GenBank/DDBJ databases">
        <authorList>
            <person name="Fracassetti M."/>
        </authorList>
    </citation>
    <scope>NUCLEOTIDE SEQUENCE [LARGE SCALE GENOMIC DNA]</scope>
</reference>
<name>A0AAV2DY37_9ROSI</name>
<keyword evidence="2" id="KW-1185">Reference proteome</keyword>
<proteinExistence type="predicted"/>
<sequence length="128" mass="14647">MDCKIFCWNCRGAGSRSFLRNFLEYKRRTRPNIVIIVEPRISGNTAEEVIRDMGYDSKLIVVQWDFRGEFGFFGVPLSSPLLELILTRSFSMCRFSKLTQRIIRGLSQPSMATQRPCRDVSCGLRSGG</sequence>
<protein>
    <submittedName>
        <fullName evidence="1">Uncharacterized protein</fullName>
    </submittedName>
</protein>
<dbReference type="AlphaFoldDB" id="A0AAV2DY37"/>
<evidence type="ECO:0000313" key="2">
    <source>
        <dbReference type="Proteomes" id="UP001497516"/>
    </source>
</evidence>
<evidence type="ECO:0000313" key="1">
    <source>
        <dbReference type="EMBL" id="CAL1378437.1"/>
    </source>
</evidence>
<gene>
    <name evidence="1" type="ORF">LTRI10_LOCUS20016</name>
</gene>